<gene>
    <name evidence="1" type="ORF">N0F65_005122</name>
</gene>
<accession>A0AAV2YZL8</accession>
<reference evidence="1" key="2">
    <citation type="journal article" date="2023" name="Microbiol Resour">
        <title>Decontamination and Annotation of the Draft Genome Sequence of the Oomycete Lagenidium giganteum ARSEF 373.</title>
        <authorList>
            <person name="Morgan W.R."/>
            <person name="Tartar A."/>
        </authorList>
    </citation>
    <scope>NUCLEOTIDE SEQUENCE</scope>
    <source>
        <strain evidence="1">ARSEF 373</strain>
    </source>
</reference>
<name>A0AAV2YZL8_9STRA</name>
<comment type="caution">
    <text evidence="1">The sequence shown here is derived from an EMBL/GenBank/DDBJ whole genome shotgun (WGS) entry which is preliminary data.</text>
</comment>
<reference evidence="1" key="1">
    <citation type="submission" date="2022-11" db="EMBL/GenBank/DDBJ databases">
        <authorList>
            <person name="Morgan W.R."/>
            <person name="Tartar A."/>
        </authorList>
    </citation>
    <scope>NUCLEOTIDE SEQUENCE</scope>
    <source>
        <strain evidence="1">ARSEF 373</strain>
    </source>
</reference>
<keyword evidence="2" id="KW-1185">Reference proteome</keyword>
<organism evidence="1 2">
    <name type="scientific">Lagenidium giganteum</name>
    <dbReference type="NCBI Taxonomy" id="4803"/>
    <lineage>
        <taxon>Eukaryota</taxon>
        <taxon>Sar</taxon>
        <taxon>Stramenopiles</taxon>
        <taxon>Oomycota</taxon>
        <taxon>Peronosporomycetes</taxon>
        <taxon>Pythiales</taxon>
        <taxon>Pythiaceae</taxon>
    </lineage>
</organism>
<protein>
    <submittedName>
        <fullName evidence="1">Uncharacterized protein</fullName>
    </submittedName>
</protein>
<dbReference type="AlphaFoldDB" id="A0AAV2YZL8"/>
<evidence type="ECO:0000313" key="2">
    <source>
        <dbReference type="Proteomes" id="UP001146120"/>
    </source>
</evidence>
<dbReference type="Proteomes" id="UP001146120">
    <property type="component" value="Unassembled WGS sequence"/>
</dbReference>
<evidence type="ECO:0000313" key="1">
    <source>
        <dbReference type="EMBL" id="DAZ97964.1"/>
    </source>
</evidence>
<sequence>MDAFFRGIVKNMSFGSGSGSASTAKPFAPVVCLADKHRVRQRQAATPSPTYTTTTPVEMEPKQRIAHWDNKREKCQNCNLIYLKTLSRHPGFCSVDCKSNAAYLDKVNRTIARVKDAVEQMQQDKIEEAAPVITEAPVAEEPEHEEEVIDLGLDDEDHEPTHDGRTGIDIVRTDAHTFAEFGFESRMLDGNNVEWAFSALY</sequence>
<proteinExistence type="predicted"/>
<dbReference type="EMBL" id="DAKRPA010000119">
    <property type="protein sequence ID" value="DAZ97964.1"/>
    <property type="molecule type" value="Genomic_DNA"/>
</dbReference>